<feature type="domain" description="RagB/SusD" evidence="6">
    <location>
        <begin position="332"/>
        <end position="487"/>
    </location>
</feature>
<evidence type="ECO:0000256" key="2">
    <source>
        <dbReference type="ARBA" id="ARBA00006275"/>
    </source>
</evidence>
<dbReference type="InterPro" id="IPR012944">
    <property type="entry name" value="SusD_RagB_dom"/>
</dbReference>
<keyword evidence="4" id="KW-0472">Membrane</keyword>
<feature type="domain" description="SusD-like N-terminal" evidence="7">
    <location>
        <begin position="94"/>
        <end position="211"/>
    </location>
</feature>
<dbReference type="Pfam" id="PF07980">
    <property type="entry name" value="SusD_RagB"/>
    <property type="match status" value="1"/>
</dbReference>
<name>A0A2S7IGX3_9BACT</name>
<dbReference type="RefSeq" id="WP_104715245.1">
    <property type="nucleotide sequence ID" value="NZ_PTRA01000005.1"/>
</dbReference>
<dbReference type="Gene3D" id="1.25.40.390">
    <property type="match status" value="1"/>
</dbReference>
<organism evidence="8 9">
    <name type="scientific">Siphonobacter curvatus</name>
    <dbReference type="NCBI Taxonomy" id="2094562"/>
    <lineage>
        <taxon>Bacteria</taxon>
        <taxon>Pseudomonadati</taxon>
        <taxon>Bacteroidota</taxon>
        <taxon>Cytophagia</taxon>
        <taxon>Cytophagales</taxon>
        <taxon>Cytophagaceae</taxon>
        <taxon>Siphonobacter</taxon>
    </lineage>
</organism>
<gene>
    <name evidence="8" type="ORF">C5O19_20415</name>
</gene>
<dbReference type="AlphaFoldDB" id="A0A2S7IGX3"/>
<evidence type="ECO:0000313" key="8">
    <source>
        <dbReference type="EMBL" id="PQA54918.1"/>
    </source>
</evidence>
<dbReference type="Proteomes" id="UP000239590">
    <property type="component" value="Unassembled WGS sequence"/>
</dbReference>
<comment type="similarity">
    <text evidence="2">Belongs to the SusD family.</text>
</comment>
<evidence type="ECO:0000259" key="6">
    <source>
        <dbReference type="Pfam" id="PF07980"/>
    </source>
</evidence>
<evidence type="ECO:0000256" key="5">
    <source>
        <dbReference type="ARBA" id="ARBA00023237"/>
    </source>
</evidence>
<dbReference type="CDD" id="cd08977">
    <property type="entry name" value="SusD"/>
    <property type="match status" value="1"/>
</dbReference>
<evidence type="ECO:0000259" key="7">
    <source>
        <dbReference type="Pfam" id="PF14322"/>
    </source>
</evidence>
<accession>A0A2S7IGX3</accession>
<dbReference type="PROSITE" id="PS51257">
    <property type="entry name" value="PROKAR_LIPOPROTEIN"/>
    <property type="match status" value="1"/>
</dbReference>
<comment type="caution">
    <text evidence="8">The sequence shown here is derived from an EMBL/GenBank/DDBJ whole genome shotgun (WGS) entry which is preliminary data.</text>
</comment>
<dbReference type="InterPro" id="IPR011990">
    <property type="entry name" value="TPR-like_helical_dom_sf"/>
</dbReference>
<sequence>MKKILCIMAVVTALSSCQKTLQEVPVDRLTEENFYQTPTDARSAIYSIYDALRSTGYYGMIYLLEQEANTDYANGRGSYAFISEYQGLDGTNIGRVEGVWSQAYRAILRSNIALERIPAIAMDETEKKGLLAEARFLRALVYYDLVRNWGGVPIRTSTTASNDVPRSSVDEVYKLILEDLTAAETDLPATPAVAGRATSWAAKTLLADVYLTRQNWTQARDKAKEVMDGKAYSLVPVTTVADFEKIYGATVTTSSEDIFSLKYSSTGGQGFQYLLYIHAENTQYSPPGFRTIYARQTFPLIANWDAKDLRKEFNIYGQYVNRTTGQIVTLPANEPYQFRKFKDPASVAANASGNDLPLLRYADALLIYAEAASQAAGGPTPEAYQAVNQVRRRAYGADIATANAAVDYAGLSAQAFREAVLQERAYEFMIEGKRWNDMKRLGVDQVKALVQKAKGKTMKDSHVLWPIPKAELDNNGAINAEDQNPGY</sequence>
<evidence type="ECO:0000313" key="9">
    <source>
        <dbReference type="Proteomes" id="UP000239590"/>
    </source>
</evidence>
<comment type="subcellular location">
    <subcellularLocation>
        <location evidence="1">Cell outer membrane</location>
    </subcellularLocation>
</comment>
<reference evidence="9" key="1">
    <citation type="submission" date="2018-02" db="EMBL/GenBank/DDBJ databases">
        <title>Genome sequencing of Solimonas sp. HR-BB.</title>
        <authorList>
            <person name="Lee Y."/>
            <person name="Jeon C.O."/>
        </authorList>
    </citation>
    <scope>NUCLEOTIDE SEQUENCE [LARGE SCALE GENOMIC DNA]</scope>
    <source>
        <strain evidence="9">HR-U</strain>
    </source>
</reference>
<dbReference type="InterPro" id="IPR033985">
    <property type="entry name" value="SusD-like_N"/>
</dbReference>
<dbReference type="SUPFAM" id="SSF48452">
    <property type="entry name" value="TPR-like"/>
    <property type="match status" value="1"/>
</dbReference>
<evidence type="ECO:0000256" key="4">
    <source>
        <dbReference type="ARBA" id="ARBA00023136"/>
    </source>
</evidence>
<protein>
    <submittedName>
        <fullName evidence="8">RagB/SusD family nutrient uptake outer membrane protein</fullName>
    </submittedName>
</protein>
<evidence type="ECO:0000256" key="3">
    <source>
        <dbReference type="ARBA" id="ARBA00022729"/>
    </source>
</evidence>
<proteinExistence type="inferred from homology"/>
<dbReference type="Pfam" id="PF14322">
    <property type="entry name" value="SusD-like_3"/>
    <property type="match status" value="1"/>
</dbReference>
<dbReference type="EMBL" id="PTRA01000005">
    <property type="protein sequence ID" value="PQA54918.1"/>
    <property type="molecule type" value="Genomic_DNA"/>
</dbReference>
<keyword evidence="5" id="KW-0998">Cell outer membrane</keyword>
<evidence type="ECO:0000256" key="1">
    <source>
        <dbReference type="ARBA" id="ARBA00004442"/>
    </source>
</evidence>
<keyword evidence="9" id="KW-1185">Reference proteome</keyword>
<dbReference type="GO" id="GO:0009279">
    <property type="term" value="C:cell outer membrane"/>
    <property type="evidence" value="ECO:0007669"/>
    <property type="project" value="UniProtKB-SubCell"/>
</dbReference>
<keyword evidence="3" id="KW-0732">Signal</keyword>
<dbReference type="OrthoDB" id="636214at2"/>